<sequence>MLEIVDFAPGVLLDEQVSERITKYLIFKFFQGNIGWVDFYDKTNKVLIKQKFRKFYLKTPFEGTGEGASIETRDILLEQDGIMSEDVFVLRHYKLGKRQLPIFCTNRNEIFQIFNSNKNIINFEYSYVFDKSFKWYIFITDSINISYRDDHDYIFQFVMK</sequence>
<keyword evidence="2" id="KW-1185">Reference proteome</keyword>
<dbReference type="RefSeq" id="WP_166916233.1">
    <property type="nucleotide sequence ID" value="NZ_CP050253.1"/>
</dbReference>
<dbReference type="Proteomes" id="UP000501168">
    <property type="component" value="Chromosome"/>
</dbReference>
<organism evidence="1 2">
    <name type="scientific">Zophobihabitans entericus</name>
    <dbReference type="NCBI Taxonomy" id="1635327"/>
    <lineage>
        <taxon>Bacteria</taxon>
        <taxon>Pseudomonadati</taxon>
        <taxon>Pseudomonadota</taxon>
        <taxon>Gammaproteobacteria</taxon>
        <taxon>Orbales</taxon>
        <taxon>Orbaceae</taxon>
        <taxon>Zophobihabitans</taxon>
    </lineage>
</organism>
<dbReference type="EMBL" id="CP050253">
    <property type="protein sequence ID" value="QIQ21428.1"/>
    <property type="molecule type" value="Genomic_DNA"/>
</dbReference>
<name>A0A6G9IB17_9GAMM</name>
<protein>
    <submittedName>
        <fullName evidence="1">Uncharacterized protein</fullName>
    </submittedName>
</protein>
<proteinExistence type="predicted"/>
<reference evidence="1 2" key="1">
    <citation type="submission" date="2020-03" db="EMBL/GenBank/DDBJ databases">
        <title>Complete genome sequence of Orbus sp. IPMB12 (BCRC 80908).</title>
        <authorList>
            <person name="Lo W.-S."/>
            <person name="Chang T.-H."/>
            <person name="Kuo C.-H."/>
        </authorList>
    </citation>
    <scope>NUCLEOTIDE SEQUENCE [LARGE SCALE GENOMIC DNA]</scope>
    <source>
        <strain evidence="1 2">IPMB12</strain>
    </source>
</reference>
<dbReference type="InParanoid" id="A0A6G9IB17"/>
<gene>
    <name evidence="1" type="ORF">IPMB12_06845</name>
</gene>
<evidence type="ECO:0000313" key="1">
    <source>
        <dbReference type="EMBL" id="QIQ21428.1"/>
    </source>
</evidence>
<accession>A0A6G9IB17</accession>
<evidence type="ECO:0000313" key="2">
    <source>
        <dbReference type="Proteomes" id="UP000501168"/>
    </source>
</evidence>
<dbReference type="AlphaFoldDB" id="A0A6G9IB17"/>
<dbReference type="KEGG" id="orb:IPMB12_06845"/>